<name>H3C367_TETNG</name>
<dbReference type="STRING" id="99883.ENSTNIP00000002686"/>
<proteinExistence type="predicted"/>
<dbReference type="SMART" id="SM00510">
    <property type="entry name" value="TFS2M"/>
    <property type="match status" value="1"/>
</dbReference>
<feature type="domain" description="TFIIS central" evidence="2">
    <location>
        <begin position="1"/>
        <end position="105"/>
    </location>
</feature>
<dbReference type="GO" id="GO:0006351">
    <property type="term" value="P:DNA-templated transcription"/>
    <property type="evidence" value="ECO:0007669"/>
    <property type="project" value="InterPro"/>
</dbReference>
<dbReference type="HOGENOM" id="CLU_1478420_0_0_1"/>
<protein>
    <recommendedName>
        <fullName evidence="2">TFIIS central domain-containing protein</fullName>
    </recommendedName>
</protein>
<dbReference type="InParanoid" id="H3C367"/>
<feature type="compositionally biased region" description="Basic and acidic residues" evidence="1">
    <location>
        <begin position="152"/>
        <end position="167"/>
    </location>
</feature>
<dbReference type="Gene3D" id="1.10.472.30">
    <property type="entry name" value="Transcription elongation factor S-II, central domain"/>
    <property type="match status" value="1"/>
</dbReference>
<dbReference type="GeneTree" id="ENSGT00940000155080"/>
<sequence length="183" mass="21285">RLKESHLNISVEKASDVAKKIERELFHSYKDTDNKYKNKYRSLMFNLKDTKNNVLYKKVLKGDISPGNLIRMSPEELASKELAAWRKRENRHTIEMIEKEQREAERRPITKITHKGEIEIESQEPMKAHEPPEEPLTAVTEVSVEPPSSPETKPEKTKLEKDTTNQHKSHLFDLHCKICTGTL</sequence>
<reference evidence="3" key="2">
    <citation type="submission" date="2025-08" db="UniProtKB">
        <authorList>
            <consortium name="Ensembl"/>
        </authorList>
    </citation>
    <scope>IDENTIFICATION</scope>
</reference>
<evidence type="ECO:0000256" key="1">
    <source>
        <dbReference type="SAM" id="MobiDB-lite"/>
    </source>
</evidence>
<dbReference type="Ensembl" id="ENSTNIT00000002286.1">
    <property type="protein sequence ID" value="ENSTNIP00000002686.1"/>
    <property type="gene ID" value="ENSTNIG00000001725.1"/>
</dbReference>
<dbReference type="PANTHER" id="PTHR11477">
    <property type="entry name" value="TRANSCRIPTION FACTOR S-II ZINC FINGER DOMAIN-CONTAINING PROTEIN"/>
    <property type="match status" value="1"/>
</dbReference>
<reference evidence="4" key="1">
    <citation type="journal article" date="2004" name="Nature">
        <title>Genome duplication in the teleost fish Tetraodon nigroviridis reveals the early vertebrate proto-karyotype.</title>
        <authorList>
            <person name="Jaillon O."/>
            <person name="Aury J.-M."/>
            <person name="Brunet F."/>
            <person name="Petit J.-L."/>
            <person name="Stange-Thomann N."/>
            <person name="Mauceli E."/>
            <person name="Bouneau L."/>
            <person name="Fischer C."/>
            <person name="Ozouf-Costaz C."/>
            <person name="Bernot A."/>
            <person name="Nicaud S."/>
            <person name="Jaffe D."/>
            <person name="Fisher S."/>
            <person name="Lutfalla G."/>
            <person name="Dossat C."/>
            <person name="Segurens B."/>
            <person name="Dasilva C."/>
            <person name="Salanoubat M."/>
            <person name="Levy M."/>
            <person name="Boudet N."/>
            <person name="Castellano S."/>
            <person name="Anthouard V."/>
            <person name="Jubin C."/>
            <person name="Castelli V."/>
            <person name="Katinka M."/>
            <person name="Vacherie B."/>
            <person name="Biemont C."/>
            <person name="Skalli Z."/>
            <person name="Cattolico L."/>
            <person name="Poulain J."/>
            <person name="De Berardinis V."/>
            <person name="Cruaud C."/>
            <person name="Duprat S."/>
            <person name="Brottier P."/>
            <person name="Coutanceau J.-P."/>
            <person name="Gouzy J."/>
            <person name="Parra G."/>
            <person name="Lardier G."/>
            <person name="Chapple C."/>
            <person name="McKernan K.J."/>
            <person name="McEwan P."/>
            <person name="Bosak S."/>
            <person name="Kellis M."/>
            <person name="Volff J.-N."/>
            <person name="Guigo R."/>
            <person name="Zody M.C."/>
            <person name="Mesirov J."/>
            <person name="Lindblad-Toh K."/>
            <person name="Birren B."/>
            <person name="Nusbaum C."/>
            <person name="Kahn D."/>
            <person name="Robinson-Rechavi M."/>
            <person name="Laudet V."/>
            <person name="Schachter V."/>
            <person name="Quetier F."/>
            <person name="Saurin W."/>
            <person name="Scarpelli C."/>
            <person name="Wincker P."/>
            <person name="Lander E.S."/>
            <person name="Weissenbach J."/>
            <person name="Roest Crollius H."/>
        </authorList>
    </citation>
    <scope>NUCLEOTIDE SEQUENCE [LARGE SCALE GENOMIC DNA]</scope>
</reference>
<evidence type="ECO:0000259" key="2">
    <source>
        <dbReference type="PROSITE" id="PS51321"/>
    </source>
</evidence>
<dbReference type="InterPro" id="IPR036575">
    <property type="entry name" value="TFIIS_cen_dom_sf"/>
</dbReference>
<feature type="region of interest" description="Disordered" evidence="1">
    <location>
        <begin position="118"/>
        <end position="167"/>
    </location>
</feature>
<dbReference type="PANTHER" id="PTHR11477:SF10">
    <property type="entry name" value="PHD FINGER PROTEIN 3"/>
    <property type="match status" value="1"/>
</dbReference>
<evidence type="ECO:0000313" key="4">
    <source>
        <dbReference type="Proteomes" id="UP000007303"/>
    </source>
</evidence>
<feature type="compositionally biased region" description="Basic and acidic residues" evidence="1">
    <location>
        <begin position="118"/>
        <end position="132"/>
    </location>
</feature>
<dbReference type="SUPFAM" id="SSF46942">
    <property type="entry name" value="Elongation factor TFIIS domain 2"/>
    <property type="match status" value="1"/>
</dbReference>
<dbReference type="Pfam" id="PF07500">
    <property type="entry name" value="TFIIS_M"/>
    <property type="match status" value="1"/>
</dbReference>
<accession>H3C367</accession>
<reference evidence="3" key="3">
    <citation type="submission" date="2025-09" db="UniProtKB">
        <authorList>
            <consortium name="Ensembl"/>
        </authorList>
    </citation>
    <scope>IDENTIFICATION</scope>
</reference>
<dbReference type="InterPro" id="IPR003618">
    <property type="entry name" value="TFIIS_cen_dom"/>
</dbReference>
<evidence type="ECO:0000313" key="3">
    <source>
        <dbReference type="Ensembl" id="ENSTNIP00000002686.1"/>
    </source>
</evidence>
<dbReference type="AlphaFoldDB" id="H3C367"/>
<keyword evidence="4" id="KW-1185">Reference proteome</keyword>
<dbReference type="GO" id="GO:0005634">
    <property type="term" value="C:nucleus"/>
    <property type="evidence" value="ECO:0007669"/>
    <property type="project" value="TreeGrafter"/>
</dbReference>
<dbReference type="PROSITE" id="PS51321">
    <property type="entry name" value="TFIIS_CENTRAL"/>
    <property type="match status" value="1"/>
</dbReference>
<organism evidence="3 4">
    <name type="scientific">Tetraodon nigroviridis</name>
    <name type="common">Spotted green pufferfish</name>
    <name type="synonym">Chelonodon nigroviridis</name>
    <dbReference type="NCBI Taxonomy" id="99883"/>
    <lineage>
        <taxon>Eukaryota</taxon>
        <taxon>Metazoa</taxon>
        <taxon>Chordata</taxon>
        <taxon>Craniata</taxon>
        <taxon>Vertebrata</taxon>
        <taxon>Euteleostomi</taxon>
        <taxon>Actinopterygii</taxon>
        <taxon>Neopterygii</taxon>
        <taxon>Teleostei</taxon>
        <taxon>Neoteleostei</taxon>
        <taxon>Acanthomorphata</taxon>
        <taxon>Eupercaria</taxon>
        <taxon>Tetraodontiformes</taxon>
        <taxon>Tetradontoidea</taxon>
        <taxon>Tetraodontidae</taxon>
        <taxon>Tetraodon</taxon>
    </lineage>
</organism>
<dbReference type="Proteomes" id="UP000007303">
    <property type="component" value="Unassembled WGS sequence"/>
</dbReference>